<dbReference type="Proteomes" id="UP000009226">
    <property type="component" value="Chromosome"/>
</dbReference>
<reference evidence="1 2" key="1">
    <citation type="submission" date="2011-05" db="EMBL/GenBank/DDBJ databases">
        <title>Complete sequence of Desulfotomaculum carboxydivorans CO-1-SRB.</title>
        <authorList>
            <consortium name="US DOE Joint Genome Institute"/>
            <person name="Lucas S."/>
            <person name="Han J."/>
            <person name="Lapidus A."/>
            <person name="Cheng J.-F."/>
            <person name="Goodwin L."/>
            <person name="Pitluck S."/>
            <person name="Peters L."/>
            <person name="Mikhailova N."/>
            <person name="Lu M."/>
            <person name="Han C."/>
            <person name="Tapia R."/>
            <person name="Land M."/>
            <person name="Hauser L."/>
            <person name="Kyrpides N."/>
            <person name="Ivanova N."/>
            <person name="Pagani I."/>
            <person name="Stams A."/>
            <person name="Plugge C."/>
            <person name="Muyzer G."/>
            <person name="Kuever J."/>
            <person name="Parshina S."/>
            <person name="Ivanova A."/>
            <person name="Nazina T."/>
            <person name="Woyke T."/>
        </authorList>
    </citation>
    <scope>NUCLEOTIDE SEQUENCE [LARGE SCALE GENOMIC DNA]</scope>
    <source>
        <strain evidence="2">DSM 14880 / VKM B-2319 / CO-1-SRB</strain>
    </source>
</reference>
<dbReference type="HOGENOM" id="CLU_3215426_0_0_9"/>
<gene>
    <name evidence="1" type="ordered locus">Desca_2374</name>
</gene>
<proteinExistence type="predicted"/>
<name>F6B3Q0_DESCC</name>
<sequence length="53" mass="6086">MTMNDFSQWAQAKMDACNIHDEIETSKVMVEIIKRFFAIDGQHLPAEDSEAEI</sequence>
<organism evidence="1 2">
    <name type="scientific">Desulfotomaculum nigrificans (strain DSM 14880 / VKM B-2319 / CO-1-SRB)</name>
    <name type="common">Desulfotomaculum carboxydivorans</name>
    <dbReference type="NCBI Taxonomy" id="868595"/>
    <lineage>
        <taxon>Bacteria</taxon>
        <taxon>Bacillati</taxon>
        <taxon>Bacillota</taxon>
        <taxon>Clostridia</taxon>
        <taxon>Eubacteriales</taxon>
        <taxon>Desulfotomaculaceae</taxon>
        <taxon>Desulfotomaculum</taxon>
    </lineage>
</organism>
<dbReference type="KEGG" id="dca:Desca_2374"/>
<accession>F6B3Q0</accession>
<dbReference type="AlphaFoldDB" id="F6B3Q0"/>
<evidence type="ECO:0000313" key="1">
    <source>
        <dbReference type="EMBL" id="AEF95209.1"/>
    </source>
</evidence>
<keyword evidence="2" id="KW-1185">Reference proteome</keyword>
<protein>
    <submittedName>
        <fullName evidence="1">Uncharacterized protein</fullName>
    </submittedName>
</protein>
<dbReference type="EMBL" id="CP002736">
    <property type="protein sequence ID" value="AEF95209.1"/>
    <property type="molecule type" value="Genomic_DNA"/>
</dbReference>
<evidence type="ECO:0000313" key="2">
    <source>
        <dbReference type="Proteomes" id="UP000009226"/>
    </source>
</evidence>